<dbReference type="InterPro" id="IPR022418">
    <property type="entry name" value="Porphobilinogen_deaminase_C"/>
</dbReference>
<dbReference type="InterPro" id="IPR022419">
    <property type="entry name" value="Porphobilin_deaminase_cofac_BS"/>
</dbReference>
<evidence type="ECO:0000256" key="5">
    <source>
        <dbReference type="ARBA" id="ARBA00022679"/>
    </source>
</evidence>
<comment type="similarity">
    <text evidence="3">Belongs to the HMBS family.</text>
</comment>
<evidence type="ECO:0000256" key="6">
    <source>
        <dbReference type="ARBA" id="ARBA00023244"/>
    </source>
</evidence>
<feature type="domain" description="Porphobilinogen deaminase N-terminal" evidence="10">
    <location>
        <begin position="6"/>
        <end position="220"/>
    </location>
</feature>
<evidence type="ECO:0000256" key="4">
    <source>
        <dbReference type="ARBA" id="ARBA00012655"/>
    </source>
</evidence>
<dbReference type="Pfam" id="PF03900">
    <property type="entry name" value="Porphobil_deamC"/>
    <property type="match status" value="1"/>
</dbReference>
<comment type="catalytic activity">
    <reaction evidence="7">
        <text>4 porphobilinogen + H2O = hydroxymethylbilane + 4 NH4(+)</text>
        <dbReference type="Rhea" id="RHEA:13185"/>
        <dbReference type="ChEBI" id="CHEBI:15377"/>
        <dbReference type="ChEBI" id="CHEBI:28938"/>
        <dbReference type="ChEBI" id="CHEBI:57845"/>
        <dbReference type="ChEBI" id="CHEBI:58126"/>
        <dbReference type="EC" id="2.5.1.61"/>
    </reaction>
</comment>
<dbReference type="SUPFAM" id="SSF53850">
    <property type="entry name" value="Periplasmic binding protein-like II"/>
    <property type="match status" value="1"/>
</dbReference>
<comment type="function">
    <text evidence="2">Tetrapolymerization of the monopyrrole PBG into the hydroxymethylbilane pre-uroporphyrinogen in several discrete steps.</text>
</comment>
<evidence type="ECO:0000256" key="1">
    <source>
        <dbReference type="ARBA" id="ARBA00001916"/>
    </source>
</evidence>
<evidence type="ECO:0000256" key="7">
    <source>
        <dbReference type="ARBA" id="ARBA00048169"/>
    </source>
</evidence>
<evidence type="ECO:0000313" key="12">
    <source>
        <dbReference type="EMBL" id="GAA3609510.1"/>
    </source>
</evidence>
<evidence type="ECO:0000256" key="3">
    <source>
        <dbReference type="ARBA" id="ARBA00005638"/>
    </source>
</evidence>
<dbReference type="Pfam" id="PF01379">
    <property type="entry name" value="Porphobil_deam"/>
    <property type="match status" value="1"/>
</dbReference>
<dbReference type="SUPFAM" id="SSF54782">
    <property type="entry name" value="Porphobilinogen deaminase (hydroxymethylbilane synthase), C-terminal domain"/>
    <property type="match status" value="1"/>
</dbReference>
<keyword evidence="6" id="KW-0627">Porphyrin biosynthesis</keyword>
<evidence type="ECO:0000256" key="9">
    <source>
        <dbReference type="SAM" id="MobiDB-lite"/>
    </source>
</evidence>
<name>A0ABP6ZMN8_9ACTN</name>
<organism evidence="12 13">
    <name type="scientific">Microlunatus ginsengisoli</name>
    <dbReference type="NCBI Taxonomy" id="363863"/>
    <lineage>
        <taxon>Bacteria</taxon>
        <taxon>Bacillati</taxon>
        <taxon>Actinomycetota</taxon>
        <taxon>Actinomycetes</taxon>
        <taxon>Propionibacteriales</taxon>
        <taxon>Propionibacteriaceae</taxon>
        <taxon>Microlunatus</taxon>
    </lineage>
</organism>
<evidence type="ECO:0000259" key="10">
    <source>
        <dbReference type="Pfam" id="PF01379"/>
    </source>
</evidence>
<dbReference type="InterPro" id="IPR036803">
    <property type="entry name" value="Porphobilinogen_deaminase_C_sf"/>
</dbReference>
<dbReference type="Proteomes" id="UP001501490">
    <property type="component" value="Unassembled WGS sequence"/>
</dbReference>
<gene>
    <name evidence="12" type="primary">hemC</name>
    <name evidence="12" type="ORF">GCM10022236_08950</name>
</gene>
<evidence type="ECO:0000256" key="8">
    <source>
        <dbReference type="NCBIfam" id="TIGR00212"/>
    </source>
</evidence>
<protein>
    <recommendedName>
        <fullName evidence="4 8">Hydroxymethylbilane synthase</fullName>
        <ecNumber evidence="4 8">2.5.1.61</ecNumber>
    </recommendedName>
</protein>
<dbReference type="PANTHER" id="PTHR11557">
    <property type="entry name" value="PORPHOBILINOGEN DEAMINASE"/>
    <property type="match status" value="1"/>
</dbReference>
<feature type="domain" description="Porphobilinogen deaminase C-terminal" evidence="11">
    <location>
        <begin position="241"/>
        <end position="285"/>
    </location>
</feature>
<dbReference type="PRINTS" id="PR00151">
    <property type="entry name" value="PORPHBDMNASE"/>
</dbReference>
<dbReference type="NCBIfam" id="TIGR00212">
    <property type="entry name" value="hemC"/>
    <property type="match status" value="1"/>
</dbReference>
<evidence type="ECO:0000313" key="13">
    <source>
        <dbReference type="Proteomes" id="UP001501490"/>
    </source>
</evidence>
<dbReference type="InterPro" id="IPR022417">
    <property type="entry name" value="Porphobilin_deaminase_N"/>
</dbReference>
<accession>A0ABP6ZMN8</accession>
<evidence type="ECO:0000256" key="2">
    <source>
        <dbReference type="ARBA" id="ARBA00002869"/>
    </source>
</evidence>
<sequence>MTLDPIRIGARRSPLARAQADDVAALLGAAGVPSVFVGITTVGDVDGRALTEIGGTGVFTSAVREALADGRIDLAVHSLKDLPTAPVDGLVLAAVPPREDTRDVLVGLRLQDLRDGVRIGTGAPRRAVQLIELGHRLQIVIEPVPIRGNVDSRIAKVRAGECDAVLLAAAGLRRLGHLPDTLEGSSNSETVVNGLPASVLSEELMLPAPGQGALALETHESLSPPRANAVRALNDPVSRAESLAERGFLAALEAGCTAPVGARAFVKSVRGMSLDLTLAAVIGRTYLSNLSEPTKSGPTATPGLFRLQRRGATEDPVQFGAAAAREALTELLDEPVPDGHVQRAGPASAPNTERENPL</sequence>
<dbReference type="EC" id="2.5.1.61" evidence="4 8"/>
<dbReference type="RefSeq" id="WP_344801890.1">
    <property type="nucleotide sequence ID" value="NZ_BAABAB010000006.1"/>
</dbReference>
<evidence type="ECO:0000259" key="11">
    <source>
        <dbReference type="Pfam" id="PF03900"/>
    </source>
</evidence>
<comment type="cofactor">
    <cofactor evidence="1">
        <name>dipyrromethane</name>
        <dbReference type="ChEBI" id="CHEBI:60342"/>
    </cofactor>
</comment>
<reference evidence="13" key="1">
    <citation type="journal article" date="2019" name="Int. J. Syst. Evol. Microbiol.">
        <title>The Global Catalogue of Microorganisms (GCM) 10K type strain sequencing project: providing services to taxonomists for standard genome sequencing and annotation.</title>
        <authorList>
            <consortium name="The Broad Institute Genomics Platform"/>
            <consortium name="The Broad Institute Genome Sequencing Center for Infectious Disease"/>
            <person name="Wu L."/>
            <person name="Ma J."/>
        </authorList>
    </citation>
    <scope>NUCLEOTIDE SEQUENCE [LARGE SCALE GENOMIC DNA]</scope>
    <source>
        <strain evidence="13">JCM 16929</strain>
    </source>
</reference>
<proteinExistence type="inferred from homology"/>
<dbReference type="PIRSF" id="PIRSF001438">
    <property type="entry name" value="4pyrrol_synth_OHMeBilane_synth"/>
    <property type="match status" value="1"/>
</dbReference>
<keyword evidence="5" id="KW-0808">Transferase</keyword>
<feature type="region of interest" description="Disordered" evidence="9">
    <location>
        <begin position="332"/>
        <end position="358"/>
    </location>
</feature>
<dbReference type="InterPro" id="IPR000860">
    <property type="entry name" value="HemC"/>
</dbReference>
<comment type="caution">
    <text evidence="12">The sequence shown here is derived from an EMBL/GenBank/DDBJ whole genome shotgun (WGS) entry which is preliminary data.</text>
</comment>
<keyword evidence="13" id="KW-1185">Reference proteome</keyword>
<dbReference type="EMBL" id="BAABAB010000006">
    <property type="protein sequence ID" value="GAA3609510.1"/>
    <property type="molecule type" value="Genomic_DNA"/>
</dbReference>
<dbReference type="PROSITE" id="PS00533">
    <property type="entry name" value="PORPHOBILINOGEN_DEAM"/>
    <property type="match status" value="1"/>
</dbReference>
<dbReference type="Gene3D" id="3.30.160.40">
    <property type="entry name" value="Porphobilinogen deaminase, C-terminal domain"/>
    <property type="match status" value="1"/>
</dbReference>
<dbReference type="Gene3D" id="3.40.190.10">
    <property type="entry name" value="Periplasmic binding protein-like II"/>
    <property type="match status" value="2"/>
</dbReference>
<dbReference type="PANTHER" id="PTHR11557:SF0">
    <property type="entry name" value="PORPHOBILINOGEN DEAMINASE"/>
    <property type="match status" value="1"/>
</dbReference>